<evidence type="ECO:0000256" key="3">
    <source>
        <dbReference type="ARBA" id="ARBA00022475"/>
    </source>
</evidence>
<evidence type="ECO:0000313" key="9">
    <source>
        <dbReference type="EMBL" id="EAQ78511.1"/>
    </source>
</evidence>
<keyword evidence="6 7" id="KW-0472">Membrane</keyword>
<comment type="caution">
    <text evidence="9">The sequence shown here is derived from an EMBL/GenBank/DDBJ whole genome shotgun (WGS) entry which is preliminary data.</text>
</comment>
<feature type="transmembrane region" description="Helical" evidence="7">
    <location>
        <begin position="365"/>
        <end position="388"/>
    </location>
</feature>
<name>A3ZY25_9BACT</name>
<keyword evidence="2" id="KW-0813">Transport</keyword>
<dbReference type="Pfam" id="PF07690">
    <property type="entry name" value="MFS_1"/>
    <property type="match status" value="1"/>
</dbReference>
<dbReference type="EMBL" id="AANZ01000020">
    <property type="protein sequence ID" value="EAQ78511.1"/>
    <property type="molecule type" value="Genomic_DNA"/>
</dbReference>
<keyword evidence="3" id="KW-1003">Cell membrane</keyword>
<evidence type="ECO:0000256" key="2">
    <source>
        <dbReference type="ARBA" id="ARBA00022448"/>
    </source>
</evidence>
<dbReference type="RefSeq" id="WP_002653204.1">
    <property type="nucleotide sequence ID" value="NZ_CH672376.1"/>
</dbReference>
<dbReference type="InterPro" id="IPR011701">
    <property type="entry name" value="MFS"/>
</dbReference>
<dbReference type="STRING" id="314230.DSM3645_26549"/>
<dbReference type="InterPro" id="IPR020846">
    <property type="entry name" value="MFS_dom"/>
</dbReference>
<evidence type="ECO:0000256" key="4">
    <source>
        <dbReference type="ARBA" id="ARBA00022692"/>
    </source>
</evidence>
<evidence type="ECO:0000256" key="1">
    <source>
        <dbReference type="ARBA" id="ARBA00004651"/>
    </source>
</evidence>
<accession>A3ZY25</accession>
<dbReference type="Proteomes" id="UP000004358">
    <property type="component" value="Unassembled WGS sequence"/>
</dbReference>
<dbReference type="SUPFAM" id="SSF103473">
    <property type="entry name" value="MFS general substrate transporter"/>
    <property type="match status" value="1"/>
</dbReference>
<dbReference type="GO" id="GO:0005886">
    <property type="term" value="C:plasma membrane"/>
    <property type="evidence" value="ECO:0007669"/>
    <property type="project" value="UniProtKB-SubCell"/>
</dbReference>
<dbReference type="HOGENOM" id="CLU_000960_28_0_0"/>
<evidence type="ECO:0000256" key="5">
    <source>
        <dbReference type="ARBA" id="ARBA00022989"/>
    </source>
</evidence>
<feature type="domain" description="Major facilitator superfamily (MFS) profile" evidence="8">
    <location>
        <begin position="34"/>
        <end position="540"/>
    </location>
</feature>
<dbReference type="PANTHER" id="PTHR23501:SF174">
    <property type="entry name" value="MULTIDRUG EXPORT PROTEIN EMRB-RELATED"/>
    <property type="match status" value="1"/>
</dbReference>
<dbReference type="PROSITE" id="PS50850">
    <property type="entry name" value="MFS"/>
    <property type="match status" value="1"/>
</dbReference>
<keyword evidence="4 7" id="KW-0812">Transmembrane</keyword>
<keyword evidence="5 7" id="KW-1133">Transmembrane helix</keyword>
<comment type="subcellular location">
    <subcellularLocation>
        <location evidence="1">Cell membrane</location>
        <topology evidence="1">Multi-pass membrane protein</topology>
    </subcellularLocation>
</comment>
<dbReference type="Gene3D" id="1.20.1720.10">
    <property type="entry name" value="Multidrug resistance protein D"/>
    <property type="match status" value="1"/>
</dbReference>
<feature type="transmembrane region" description="Helical" evidence="7">
    <location>
        <begin position="299"/>
        <end position="320"/>
    </location>
</feature>
<feature type="transmembrane region" description="Helical" evidence="7">
    <location>
        <begin position="161"/>
        <end position="182"/>
    </location>
</feature>
<dbReference type="Gene3D" id="1.20.1250.20">
    <property type="entry name" value="MFS general substrate transporter like domains"/>
    <property type="match status" value="1"/>
</dbReference>
<feature type="transmembrane region" description="Helical" evidence="7">
    <location>
        <begin position="332"/>
        <end position="353"/>
    </location>
</feature>
<feature type="transmembrane region" description="Helical" evidence="7">
    <location>
        <begin position="188"/>
        <end position="208"/>
    </location>
</feature>
<proteinExistence type="predicted"/>
<feature type="transmembrane region" description="Helical" evidence="7">
    <location>
        <begin position="100"/>
        <end position="121"/>
    </location>
</feature>
<organism evidence="9 10">
    <name type="scientific">Blastopirellula marina DSM 3645</name>
    <dbReference type="NCBI Taxonomy" id="314230"/>
    <lineage>
        <taxon>Bacteria</taxon>
        <taxon>Pseudomonadati</taxon>
        <taxon>Planctomycetota</taxon>
        <taxon>Planctomycetia</taxon>
        <taxon>Pirellulales</taxon>
        <taxon>Pirellulaceae</taxon>
        <taxon>Blastopirellula</taxon>
    </lineage>
</organism>
<gene>
    <name evidence="9" type="ORF">DSM3645_26549</name>
</gene>
<feature type="transmembrane region" description="Helical" evidence="7">
    <location>
        <begin position="259"/>
        <end position="279"/>
    </location>
</feature>
<evidence type="ECO:0000256" key="6">
    <source>
        <dbReference type="ARBA" id="ARBA00023136"/>
    </source>
</evidence>
<dbReference type="InterPro" id="IPR004638">
    <property type="entry name" value="EmrB-like"/>
</dbReference>
<feature type="transmembrane region" description="Helical" evidence="7">
    <location>
        <begin position="32"/>
        <end position="51"/>
    </location>
</feature>
<evidence type="ECO:0000313" key="10">
    <source>
        <dbReference type="Proteomes" id="UP000004358"/>
    </source>
</evidence>
<dbReference type="NCBIfam" id="TIGR00711">
    <property type="entry name" value="efflux_EmrB"/>
    <property type="match status" value="1"/>
</dbReference>
<dbReference type="GO" id="GO:0022857">
    <property type="term" value="F:transmembrane transporter activity"/>
    <property type="evidence" value="ECO:0007669"/>
    <property type="project" value="InterPro"/>
</dbReference>
<dbReference type="AlphaFoldDB" id="A3ZY25"/>
<dbReference type="InterPro" id="IPR036259">
    <property type="entry name" value="MFS_trans_sf"/>
</dbReference>
<feature type="transmembrane region" description="Helical" evidence="7">
    <location>
        <begin position="512"/>
        <end position="535"/>
    </location>
</feature>
<feature type="transmembrane region" description="Helical" evidence="7">
    <location>
        <begin position="394"/>
        <end position="419"/>
    </location>
</feature>
<protein>
    <submittedName>
        <fullName evidence="9">Drug resistance transporter, EmrB/QacA family protein</fullName>
    </submittedName>
</protein>
<reference evidence="9 10" key="1">
    <citation type="submission" date="2006-02" db="EMBL/GenBank/DDBJ databases">
        <authorList>
            <person name="Amann R."/>
            <person name="Ferriera S."/>
            <person name="Johnson J."/>
            <person name="Kravitz S."/>
            <person name="Halpern A."/>
            <person name="Remington K."/>
            <person name="Beeson K."/>
            <person name="Tran B."/>
            <person name="Rogers Y.-H."/>
            <person name="Friedman R."/>
            <person name="Venter J.C."/>
        </authorList>
    </citation>
    <scope>NUCLEOTIDE SEQUENCE [LARGE SCALE GENOMIC DNA]</scope>
    <source>
        <strain evidence="9 10">DSM 3645</strain>
    </source>
</reference>
<dbReference type="PANTHER" id="PTHR23501">
    <property type="entry name" value="MAJOR FACILITATOR SUPERFAMILY"/>
    <property type="match status" value="1"/>
</dbReference>
<dbReference type="eggNOG" id="COG0477">
    <property type="taxonomic scope" value="Bacteria"/>
</dbReference>
<sequence>MIGALRFFLLGAKTDVPRAAASATMFRSVNPWVIAAIVVIPTFMEVLDTTIANVALRYIAGGLSAAVIDSEWVITSYLAANATILPISGWLSSRLGRRNYFIGSIVVFTFASALCGFATSLEQLICFRILQGLAGGGLQPSSQGVLLDAFPQEKQGSAMTVFGVAALIAPVIGPTLGGYLTVNFDWRWIFYINIPIGAFAALAAWTVLEDPPYLKLETAEHRKAGWRLDGIGLGVLAITVSAWEVLMSKGQEWDWFGDPFWRVQTLAIAFAVGLAFLFWYEMRIADPVVNFRPLAERNFLISTLVIFSSFGVLYAASTTLPNLLQTLFGYDAFASGLVLSPSGIFAVATILIVGPLITRGWDARIFVACGLVLIALGCYWMSLMTLAIGPWQAVWPRVVMIIGLSMIFAPLNVAAFLYIPRNLRGAAVGLFALLRNEGGSVGTSVAQTIEVRREQFHTSRIGEFLDPLNPAVNQYLNDAHAYFYRLCGDSALADKMALQTLSNERARQAASLAYFDDFFIFAVVALLLIGLVLLMKRSVAAKSHLPGAE</sequence>
<evidence type="ECO:0000256" key="7">
    <source>
        <dbReference type="SAM" id="Phobius"/>
    </source>
</evidence>
<evidence type="ECO:0000259" key="8">
    <source>
        <dbReference type="PROSITE" id="PS50850"/>
    </source>
</evidence>
<dbReference type="CDD" id="cd17503">
    <property type="entry name" value="MFS_LmrB_MDR_like"/>
    <property type="match status" value="1"/>
</dbReference>